<evidence type="ECO:0000256" key="1">
    <source>
        <dbReference type="SAM" id="MobiDB-lite"/>
    </source>
</evidence>
<dbReference type="Pfam" id="PF00481">
    <property type="entry name" value="PP2C"/>
    <property type="match status" value="1"/>
</dbReference>
<dbReference type="SUPFAM" id="SSF81606">
    <property type="entry name" value="PP2C-like"/>
    <property type="match status" value="1"/>
</dbReference>
<feature type="compositionally biased region" description="Low complexity" evidence="1">
    <location>
        <begin position="7"/>
        <end position="20"/>
    </location>
</feature>
<dbReference type="InterPro" id="IPR001932">
    <property type="entry name" value="PPM-type_phosphatase-like_dom"/>
</dbReference>
<dbReference type="PROSITE" id="PS51746">
    <property type="entry name" value="PPM_2"/>
    <property type="match status" value="1"/>
</dbReference>
<dbReference type="InterPro" id="IPR015655">
    <property type="entry name" value="PP2C"/>
</dbReference>
<dbReference type="PANTHER" id="PTHR13832">
    <property type="entry name" value="PROTEIN PHOSPHATASE 2C"/>
    <property type="match status" value="1"/>
</dbReference>
<dbReference type="AlphaFoldDB" id="A0A8H7TND2"/>
<proteinExistence type="predicted"/>
<feature type="domain" description="PPM-type phosphatase" evidence="2">
    <location>
        <begin position="306"/>
        <end position="543"/>
    </location>
</feature>
<evidence type="ECO:0000313" key="4">
    <source>
        <dbReference type="Proteomes" id="UP000616885"/>
    </source>
</evidence>
<dbReference type="EMBL" id="JADCTT010000004">
    <property type="protein sequence ID" value="KAF9753451.1"/>
    <property type="molecule type" value="Genomic_DNA"/>
</dbReference>
<dbReference type="CDD" id="cd00143">
    <property type="entry name" value="PP2Cc"/>
    <property type="match status" value="1"/>
</dbReference>
<dbReference type="GO" id="GO:0004722">
    <property type="term" value="F:protein serine/threonine phosphatase activity"/>
    <property type="evidence" value="ECO:0007669"/>
    <property type="project" value="InterPro"/>
</dbReference>
<dbReference type="PANTHER" id="PTHR13832:SF827">
    <property type="entry name" value="PROTEIN PHOSPHATASE 1L"/>
    <property type="match status" value="1"/>
</dbReference>
<feature type="region of interest" description="Disordered" evidence="1">
    <location>
        <begin position="1"/>
        <end position="93"/>
    </location>
</feature>
<name>A0A8H7TND2_BIOOC</name>
<gene>
    <name evidence="3" type="ORF">IM811_012209</name>
</gene>
<dbReference type="InterPro" id="IPR032675">
    <property type="entry name" value="LRR_dom_sf"/>
</dbReference>
<organism evidence="3 4">
    <name type="scientific">Bionectria ochroleuca</name>
    <name type="common">Gliocladium roseum</name>
    <dbReference type="NCBI Taxonomy" id="29856"/>
    <lineage>
        <taxon>Eukaryota</taxon>
        <taxon>Fungi</taxon>
        <taxon>Dikarya</taxon>
        <taxon>Ascomycota</taxon>
        <taxon>Pezizomycotina</taxon>
        <taxon>Sordariomycetes</taxon>
        <taxon>Hypocreomycetidae</taxon>
        <taxon>Hypocreales</taxon>
        <taxon>Bionectriaceae</taxon>
        <taxon>Clonostachys</taxon>
    </lineage>
</organism>
<dbReference type="SMART" id="SM00332">
    <property type="entry name" value="PP2Cc"/>
    <property type="match status" value="1"/>
</dbReference>
<feature type="compositionally biased region" description="Polar residues" evidence="1">
    <location>
        <begin position="62"/>
        <end position="73"/>
    </location>
</feature>
<evidence type="ECO:0000313" key="3">
    <source>
        <dbReference type="EMBL" id="KAF9753451.1"/>
    </source>
</evidence>
<dbReference type="Gene3D" id="3.80.10.10">
    <property type="entry name" value="Ribonuclease Inhibitor"/>
    <property type="match status" value="1"/>
</dbReference>
<evidence type="ECO:0000259" key="2">
    <source>
        <dbReference type="PROSITE" id="PS51746"/>
    </source>
</evidence>
<protein>
    <recommendedName>
        <fullName evidence="2">PPM-type phosphatase domain-containing protein</fullName>
    </recommendedName>
</protein>
<accession>A0A8H7TND2</accession>
<reference evidence="3" key="1">
    <citation type="submission" date="2020-10" db="EMBL/GenBank/DDBJ databases">
        <title>High-Quality Genome Resource of Clonostachys rosea strain S41 by Oxford Nanopore Long-Read Sequencing.</title>
        <authorList>
            <person name="Wang H."/>
        </authorList>
    </citation>
    <scope>NUCLEOTIDE SEQUENCE</scope>
    <source>
        <strain evidence="3">S41</strain>
    </source>
</reference>
<dbReference type="Proteomes" id="UP000616885">
    <property type="component" value="Unassembled WGS sequence"/>
</dbReference>
<dbReference type="InterPro" id="IPR001611">
    <property type="entry name" value="Leu-rich_rpt"/>
</dbReference>
<dbReference type="FunFam" id="3.80.10.10:FF:000305">
    <property type="entry name" value="Adenylate cyclase AcyA"/>
    <property type="match status" value="1"/>
</dbReference>
<comment type="caution">
    <text evidence="3">The sequence shown here is derived from an EMBL/GenBank/DDBJ whole genome shotgun (WGS) entry which is preliminary data.</text>
</comment>
<dbReference type="SUPFAM" id="SSF52058">
    <property type="entry name" value="L domain-like"/>
    <property type="match status" value="1"/>
</dbReference>
<dbReference type="Pfam" id="PF13855">
    <property type="entry name" value="LRR_8"/>
    <property type="match status" value="1"/>
</dbReference>
<feature type="compositionally biased region" description="Low complexity" evidence="1">
    <location>
        <begin position="74"/>
        <end position="84"/>
    </location>
</feature>
<dbReference type="Gene3D" id="3.60.40.10">
    <property type="entry name" value="PPM-type phosphatase domain"/>
    <property type="match status" value="1"/>
</dbReference>
<sequence>MQNGKPSLLMGSLSSTGSSEELSDERRPSQTSSTLLSVGPSPIQDRKSSVVSVYGKGGRKTSVVSRSTSQNTLATTPPTSAPPTSRKDSSLSSRLTSTFAGSLRYIYLADNRLDDDVFDQITLLAELRVLNLSYNDEITDMPQRSIKSWPQLVELYLSGSQLASLPADDLEESSLLQTLYINGNRFTNLPADISRAKKLAVLDCGNNYLKYNISNVPYDWNWNLNPNLRYLNLSGNKRLEIKQTTWAGQGMLGPGDVDREQYTDFSRLLNLRVLGLMDVTLTQPSIPDQSEDRRVRTSGSLAGHLPYGMADTLGKNEHLSTVDLVVPRFNASEIEMLLGLFDGQALSSGGSKIAKYLHENFGNVFTQELKALKTRQNETPADALRRAFLAVNKDLVTVSIQHTEDRPRTTHRSASQPLVLSKEDLTSGGVATVVYLQGTELYVANVGNVQAMLIQTDGTHKILTRKHDPAEPSERSRIREAGGWVSRNGRLNDTLEVSRAFGYSHLMPIVQAAPHVSNMTIRETDDIILMATRELWEYLSPGW</sequence>
<dbReference type="InterPro" id="IPR036457">
    <property type="entry name" value="PPM-type-like_dom_sf"/>
</dbReference>